<proteinExistence type="predicted"/>
<dbReference type="EMBL" id="FQXU01000004">
    <property type="protein sequence ID" value="SHH82820.1"/>
    <property type="molecule type" value="Genomic_DNA"/>
</dbReference>
<feature type="transmembrane region" description="Helical" evidence="1">
    <location>
        <begin position="216"/>
        <end position="239"/>
    </location>
</feature>
<evidence type="ECO:0000313" key="3">
    <source>
        <dbReference type="Proteomes" id="UP000184241"/>
    </source>
</evidence>
<feature type="transmembrane region" description="Helical" evidence="1">
    <location>
        <begin position="65"/>
        <end position="83"/>
    </location>
</feature>
<evidence type="ECO:0000313" key="2">
    <source>
        <dbReference type="EMBL" id="SHH82820.1"/>
    </source>
</evidence>
<keyword evidence="1" id="KW-0472">Membrane</keyword>
<feature type="transmembrane region" description="Helical" evidence="1">
    <location>
        <begin position="155"/>
        <end position="182"/>
    </location>
</feature>
<keyword evidence="2" id="KW-0378">Hydrolase</keyword>
<keyword evidence="1" id="KW-0812">Transmembrane</keyword>
<accession>A0A1M5W5R9</accession>
<feature type="transmembrane region" description="Helical" evidence="1">
    <location>
        <begin position="33"/>
        <end position="53"/>
    </location>
</feature>
<feature type="transmembrane region" description="Helical" evidence="1">
    <location>
        <begin position="7"/>
        <end position="27"/>
    </location>
</feature>
<name>A0A1M5W5R9_9CLOT</name>
<dbReference type="RefSeq" id="WP_073017225.1">
    <property type="nucleotide sequence ID" value="NZ_FQXU01000004.1"/>
</dbReference>
<dbReference type="GO" id="GO:0080120">
    <property type="term" value="P:CAAX-box protein maturation"/>
    <property type="evidence" value="ECO:0007669"/>
    <property type="project" value="UniProtKB-ARBA"/>
</dbReference>
<dbReference type="GO" id="GO:0006508">
    <property type="term" value="P:proteolysis"/>
    <property type="evidence" value="ECO:0007669"/>
    <property type="project" value="UniProtKB-KW"/>
</dbReference>
<reference evidence="2 3" key="1">
    <citation type="submission" date="2016-11" db="EMBL/GenBank/DDBJ databases">
        <authorList>
            <person name="Jaros S."/>
            <person name="Januszkiewicz K."/>
            <person name="Wedrychowicz H."/>
        </authorList>
    </citation>
    <scope>NUCLEOTIDE SEQUENCE [LARGE SCALE GENOMIC DNA]</scope>
    <source>
        <strain evidence="2 3">DSM 6191</strain>
    </source>
</reference>
<feature type="transmembrane region" description="Helical" evidence="1">
    <location>
        <begin position="89"/>
        <end position="106"/>
    </location>
</feature>
<keyword evidence="2" id="KW-0645">Protease</keyword>
<protein>
    <submittedName>
        <fullName evidence="2">CAAX protease self-immunity</fullName>
    </submittedName>
</protein>
<evidence type="ECO:0000256" key="1">
    <source>
        <dbReference type="SAM" id="Phobius"/>
    </source>
</evidence>
<feature type="transmembrane region" description="Helical" evidence="1">
    <location>
        <begin position="194"/>
        <end position="210"/>
    </location>
</feature>
<feature type="transmembrane region" description="Helical" evidence="1">
    <location>
        <begin position="122"/>
        <end position="143"/>
    </location>
</feature>
<organism evidence="2 3">
    <name type="scientific">Clostridium intestinale DSM 6191</name>
    <dbReference type="NCBI Taxonomy" id="1121320"/>
    <lineage>
        <taxon>Bacteria</taxon>
        <taxon>Bacillati</taxon>
        <taxon>Bacillota</taxon>
        <taxon>Clostridia</taxon>
        <taxon>Eubacteriales</taxon>
        <taxon>Clostridiaceae</taxon>
        <taxon>Clostridium</taxon>
    </lineage>
</organism>
<keyword evidence="1" id="KW-1133">Transmembrane helix</keyword>
<dbReference type="GO" id="GO:0004175">
    <property type="term" value="F:endopeptidase activity"/>
    <property type="evidence" value="ECO:0007669"/>
    <property type="project" value="UniProtKB-ARBA"/>
</dbReference>
<dbReference type="Proteomes" id="UP000184241">
    <property type="component" value="Unassembled WGS sequence"/>
</dbReference>
<gene>
    <name evidence="2" type="ORF">SAMN02745941_00941</name>
</gene>
<sequence>MKRNIGLIKIWAVFIGFIALFLINFGIKTNIGYTSMMWLILDFCVLILSIIILIKNKLPRKNQVLISLVFGFLMFVAYQGISFSSIKGFLITFLTSLAMFSIFNLYEKNSLKLLKANDIKSILITIGIGIIVGVVLGGINLFISGKTLNFNVKISYFLVALSPGVYEEIALRAFIYSLCLYILKGEINTRFQRFTCYFMMTIPHVMIHTPDQFVNQGVISGIMAMIILTILFGLPFAFLQRKRDISSAMIGHGLVDVIRFCFLGLPY</sequence>
<dbReference type="AlphaFoldDB" id="A0A1M5W5R9"/>